<dbReference type="Proteomes" id="UP000053240">
    <property type="component" value="Unassembled WGS sequence"/>
</dbReference>
<evidence type="ECO:0000259" key="7">
    <source>
        <dbReference type="PROSITE" id="PS50252"/>
    </source>
</evidence>
<dbReference type="SUPFAM" id="SSF49417">
    <property type="entry name" value="p53-like transcription factors"/>
    <property type="match status" value="1"/>
</dbReference>
<feature type="region of interest" description="Disordered" evidence="6">
    <location>
        <begin position="271"/>
        <end position="337"/>
    </location>
</feature>
<evidence type="ECO:0000313" key="8">
    <source>
        <dbReference type="EMBL" id="KPJ19038.1"/>
    </source>
</evidence>
<dbReference type="GO" id="GO:0005634">
    <property type="term" value="C:nucleus"/>
    <property type="evidence" value="ECO:0007669"/>
    <property type="project" value="UniProtKB-SubCell"/>
</dbReference>
<dbReference type="FunCoup" id="A0A194RMI4">
    <property type="interactions" value="121"/>
</dbReference>
<dbReference type="PRINTS" id="PR00937">
    <property type="entry name" value="TBOX"/>
</dbReference>
<dbReference type="STRING" id="76193.A0A194RMI4"/>
<keyword evidence="9" id="KW-1185">Reference proteome</keyword>
<dbReference type="EMBL" id="KQ459984">
    <property type="protein sequence ID" value="KPJ19038.1"/>
    <property type="molecule type" value="Genomic_DNA"/>
</dbReference>
<dbReference type="PANTHER" id="PTHR11267:SF204">
    <property type="entry name" value="SPADETAIL"/>
    <property type="match status" value="1"/>
</dbReference>
<dbReference type="PROSITE" id="PS50252">
    <property type="entry name" value="TBOX_3"/>
    <property type="match status" value="1"/>
</dbReference>
<dbReference type="GO" id="GO:0000981">
    <property type="term" value="F:DNA-binding transcription factor activity, RNA polymerase II-specific"/>
    <property type="evidence" value="ECO:0007669"/>
    <property type="project" value="TreeGrafter"/>
</dbReference>
<dbReference type="GO" id="GO:0045893">
    <property type="term" value="P:positive regulation of DNA-templated transcription"/>
    <property type="evidence" value="ECO:0007669"/>
    <property type="project" value="InterPro"/>
</dbReference>
<dbReference type="GO" id="GO:0000978">
    <property type="term" value="F:RNA polymerase II cis-regulatory region sequence-specific DNA binding"/>
    <property type="evidence" value="ECO:0007669"/>
    <property type="project" value="InterPro"/>
</dbReference>
<dbReference type="PANTHER" id="PTHR11267">
    <property type="entry name" value="T-BOX PROTEIN-RELATED"/>
    <property type="match status" value="1"/>
</dbReference>
<dbReference type="GO" id="GO:0001708">
    <property type="term" value="P:cell fate specification"/>
    <property type="evidence" value="ECO:0007669"/>
    <property type="project" value="TreeGrafter"/>
</dbReference>
<feature type="compositionally biased region" description="Pro residues" evidence="6">
    <location>
        <begin position="376"/>
        <end position="392"/>
    </location>
</feature>
<protein>
    <submittedName>
        <fullName evidence="8">T-box transcription factor TBX6</fullName>
    </submittedName>
</protein>
<keyword evidence="4 5" id="KW-0539">Nucleus</keyword>
<dbReference type="InterPro" id="IPR008967">
    <property type="entry name" value="p53-like_TF_DNA-bd_sf"/>
</dbReference>
<accession>A0A194RMI4</accession>
<gene>
    <name evidence="8" type="ORF">RR48_12549</name>
</gene>
<dbReference type="Gene3D" id="2.60.40.820">
    <property type="entry name" value="Transcription factor, T-box"/>
    <property type="match status" value="1"/>
</dbReference>
<dbReference type="AlphaFoldDB" id="A0A194RMI4"/>
<keyword evidence="3" id="KW-0804">Transcription</keyword>
<sequence>MMMDQAHFGEYLLRQQMLHAASFSSLQHRVGAEAEPPACEARLLNADLWRRFHDIGTEMIITKGGPRMFPSLRISLSGLDPREEYCVLLELSLVGRRRWRWAGGAWAAAGGAEPQSPRRLMLHPDSPAPGHHWTANPISFSKLKLTNNTMDAQGHAIALQAASLFSTTMADVAGSQSSHAKSIPIACTLEIMPPEIKGMVLTSMHKYRPRAVVVRARDAAALAWGAPHAAFSFPETEFIAVTAYQNDRITKLKIDNNPFAKGFRACGQSKCKRKNVDTDSSGSTEPARGDTSDPKRPCSDAASSCSEEGSLRSSSPRSPPLVESPAPLITPPENISPPPTFYPPELPYLGQFHMPMPLGFWASSPMANGFAWSQALPPPPPRVPSPAPPAPAPCRRVKNFTISALLGEG</sequence>
<evidence type="ECO:0000256" key="6">
    <source>
        <dbReference type="SAM" id="MobiDB-lite"/>
    </source>
</evidence>
<organism evidence="8 9">
    <name type="scientific">Papilio machaon</name>
    <name type="common">Old World swallowtail butterfly</name>
    <dbReference type="NCBI Taxonomy" id="76193"/>
    <lineage>
        <taxon>Eukaryota</taxon>
        <taxon>Metazoa</taxon>
        <taxon>Ecdysozoa</taxon>
        <taxon>Arthropoda</taxon>
        <taxon>Hexapoda</taxon>
        <taxon>Insecta</taxon>
        <taxon>Pterygota</taxon>
        <taxon>Neoptera</taxon>
        <taxon>Endopterygota</taxon>
        <taxon>Lepidoptera</taxon>
        <taxon>Glossata</taxon>
        <taxon>Ditrysia</taxon>
        <taxon>Papilionoidea</taxon>
        <taxon>Papilionidae</taxon>
        <taxon>Papilioninae</taxon>
        <taxon>Papilio</taxon>
    </lineage>
</organism>
<name>A0A194RMI4_PAPMA</name>
<dbReference type="InterPro" id="IPR046360">
    <property type="entry name" value="T-box_DNA-bd"/>
</dbReference>
<evidence type="ECO:0000256" key="2">
    <source>
        <dbReference type="ARBA" id="ARBA00023125"/>
    </source>
</evidence>
<feature type="region of interest" description="Disordered" evidence="6">
    <location>
        <begin position="372"/>
        <end position="394"/>
    </location>
</feature>
<evidence type="ECO:0000256" key="3">
    <source>
        <dbReference type="ARBA" id="ARBA00023163"/>
    </source>
</evidence>
<feature type="domain" description="T-box" evidence="7">
    <location>
        <begin position="43"/>
        <end position="265"/>
    </location>
</feature>
<dbReference type="SMART" id="SM00425">
    <property type="entry name" value="TBOX"/>
    <property type="match status" value="1"/>
</dbReference>
<dbReference type="InParanoid" id="A0A194RMI4"/>
<evidence type="ECO:0000313" key="9">
    <source>
        <dbReference type="Proteomes" id="UP000053240"/>
    </source>
</evidence>
<proteinExistence type="predicted"/>
<feature type="compositionally biased region" description="Basic and acidic residues" evidence="6">
    <location>
        <begin position="287"/>
        <end position="298"/>
    </location>
</feature>
<dbReference type="Pfam" id="PF00907">
    <property type="entry name" value="T-box"/>
    <property type="match status" value="1"/>
</dbReference>
<evidence type="ECO:0000256" key="4">
    <source>
        <dbReference type="ARBA" id="ARBA00023242"/>
    </source>
</evidence>
<keyword evidence="2 5" id="KW-0238">DNA-binding</keyword>
<reference evidence="8 9" key="1">
    <citation type="journal article" date="2015" name="Nat. Commun.">
        <title>Outbred genome sequencing and CRISPR/Cas9 gene editing in butterflies.</title>
        <authorList>
            <person name="Li X."/>
            <person name="Fan D."/>
            <person name="Zhang W."/>
            <person name="Liu G."/>
            <person name="Zhang L."/>
            <person name="Zhao L."/>
            <person name="Fang X."/>
            <person name="Chen L."/>
            <person name="Dong Y."/>
            <person name="Chen Y."/>
            <person name="Ding Y."/>
            <person name="Zhao R."/>
            <person name="Feng M."/>
            <person name="Zhu Y."/>
            <person name="Feng Y."/>
            <person name="Jiang X."/>
            <person name="Zhu D."/>
            <person name="Xiang H."/>
            <person name="Feng X."/>
            <person name="Li S."/>
            <person name="Wang J."/>
            <person name="Zhang G."/>
            <person name="Kronforst M.R."/>
            <person name="Wang W."/>
        </authorList>
    </citation>
    <scope>NUCLEOTIDE SEQUENCE [LARGE SCALE GENOMIC DNA]</scope>
    <source>
        <strain evidence="8">Ya'a_city_454_Pm</strain>
        <tissue evidence="8">Whole body</tissue>
    </source>
</reference>
<dbReference type="InterPro" id="IPR001699">
    <property type="entry name" value="TF_T-box"/>
</dbReference>
<comment type="subcellular location">
    <subcellularLocation>
        <location evidence="5">Nucleus</location>
    </subcellularLocation>
</comment>
<evidence type="ECO:0000256" key="5">
    <source>
        <dbReference type="PROSITE-ProRule" id="PRU00201"/>
    </source>
</evidence>
<keyword evidence="1" id="KW-0805">Transcription regulation</keyword>
<comment type="caution">
    <text evidence="5">Lacks conserved residue(s) required for the propagation of feature annotation.</text>
</comment>
<feature type="compositionally biased region" description="Low complexity" evidence="6">
    <location>
        <begin position="303"/>
        <end position="325"/>
    </location>
</feature>
<dbReference type="GO" id="GO:0000785">
    <property type="term" value="C:chromatin"/>
    <property type="evidence" value="ECO:0007669"/>
    <property type="project" value="TreeGrafter"/>
</dbReference>
<evidence type="ECO:0000256" key="1">
    <source>
        <dbReference type="ARBA" id="ARBA00023015"/>
    </source>
</evidence>
<feature type="compositionally biased region" description="Pro residues" evidence="6">
    <location>
        <begin position="328"/>
        <end position="337"/>
    </location>
</feature>
<dbReference type="InterPro" id="IPR036960">
    <property type="entry name" value="T-box_sf"/>
</dbReference>